<evidence type="ECO:0000256" key="12">
    <source>
        <dbReference type="ARBA" id="ARBA00022932"/>
    </source>
</evidence>
<evidence type="ECO:0000256" key="9">
    <source>
        <dbReference type="ARBA" id="ARBA00022842"/>
    </source>
</evidence>
<evidence type="ECO:0000256" key="6">
    <source>
        <dbReference type="ARBA" id="ARBA00022750"/>
    </source>
</evidence>
<dbReference type="Pfam" id="PF24626">
    <property type="entry name" value="SH3_Tf2-1"/>
    <property type="match status" value="1"/>
</dbReference>
<gene>
    <name evidence="20" type="ORF">Tci_029029</name>
</gene>
<keyword evidence="11 20" id="KW-0695">RNA-directed DNA polymerase</keyword>
<dbReference type="InterPro" id="IPR021109">
    <property type="entry name" value="Peptidase_aspartic_dom_sf"/>
</dbReference>
<feature type="domain" description="Integrase zinc-binding" evidence="18">
    <location>
        <begin position="558"/>
        <end position="613"/>
    </location>
</feature>
<dbReference type="FunFam" id="3.30.70.270:FF:000020">
    <property type="entry name" value="Transposon Tf2-6 polyprotein-like Protein"/>
    <property type="match status" value="1"/>
</dbReference>
<evidence type="ECO:0000256" key="3">
    <source>
        <dbReference type="ARBA" id="ARBA00022695"/>
    </source>
</evidence>
<feature type="domain" description="Reverse transcriptase" evidence="16">
    <location>
        <begin position="286"/>
        <end position="370"/>
    </location>
</feature>
<keyword evidence="9" id="KW-0460">Magnesium</keyword>
<dbReference type="CDD" id="cd00303">
    <property type="entry name" value="retropepsin_like"/>
    <property type="match status" value="1"/>
</dbReference>
<dbReference type="EMBL" id="BKCJ010003767">
    <property type="protein sequence ID" value="GEU57051.1"/>
    <property type="molecule type" value="Genomic_DNA"/>
</dbReference>
<dbReference type="GO" id="GO:0004190">
    <property type="term" value="F:aspartic-type endopeptidase activity"/>
    <property type="evidence" value="ECO:0007669"/>
    <property type="project" value="UniProtKB-KW"/>
</dbReference>
<dbReference type="InterPro" id="IPR041588">
    <property type="entry name" value="Integrase_H2C2"/>
</dbReference>
<name>A0A6L2L5D4_TANCI</name>
<dbReference type="InterPro" id="IPR043128">
    <property type="entry name" value="Rev_trsase/Diguanyl_cyclase"/>
</dbReference>
<dbReference type="GO" id="GO:0004519">
    <property type="term" value="F:endonuclease activity"/>
    <property type="evidence" value="ECO:0007669"/>
    <property type="project" value="UniProtKB-KW"/>
</dbReference>
<evidence type="ECO:0000256" key="1">
    <source>
        <dbReference type="ARBA" id="ARBA00022670"/>
    </source>
</evidence>
<dbReference type="InterPro" id="IPR056924">
    <property type="entry name" value="SH3_Tf2-1"/>
</dbReference>
<dbReference type="Gene3D" id="3.10.10.10">
    <property type="entry name" value="HIV Type 1 Reverse Transcriptase, subunit A, domain 1"/>
    <property type="match status" value="1"/>
</dbReference>
<dbReference type="InterPro" id="IPR050951">
    <property type="entry name" value="Retrovirus_Pol_polyprotein"/>
</dbReference>
<dbReference type="GO" id="GO:0015074">
    <property type="term" value="P:DNA integration"/>
    <property type="evidence" value="ECO:0007669"/>
    <property type="project" value="UniProtKB-KW"/>
</dbReference>
<evidence type="ECO:0000259" key="18">
    <source>
        <dbReference type="Pfam" id="PF17921"/>
    </source>
</evidence>
<dbReference type="GO" id="GO:0003677">
    <property type="term" value="F:DNA binding"/>
    <property type="evidence" value="ECO:0007669"/>
    <property type="project" value="UniProtKB-KW"/>
</dbReference>
<comment type="caution">
    <text evidence="20">The sequence shown here is derived from an EMBL/GenBank/DDBJ whole genome shotgun (WGS) entry which is preliminary data.</text>
</comment>
<keyword evidence="14" id="KW-0233">DNA recombination</keyword>
<dbReference type="AlphaFoldDB" id="A0A6L2L5D4"/>
<keyword evidence="13" id="KW-0238">DNA-binding</keyword>
<keyword evidence="4" id="KW-0540">Nuclease</keyword>
<dbReference type="Pfam" id="PF17919">
    <property type="entry name" value="RT_RNaseH_2"/>
    <property type="match status" value="1"/>
</dbReference>
<dbReference type="InterPro" id="IPR000477">
    <property type="entry name" value="RT_dom"/>
</dbReference>
<dbReference type="GO" id="GO:0003887">
    <property type="term" value="F:DNA-directed DNA polymerase activity"/>
    <property type="evidence" value="ECO:0007669"/>
    <property type="project" value="UniProtKB-KW"/>
</dbReference>
<evidence type="ECO:0000259" key="19">
    <source>
        <dbReference type="Pfam" id="PF24626"/>
    </source>
</evidence>
<evidence type="ECO:0000256" key="2">
    <source>
        <dbReference type="ARBA" id="ARBA00022679"/>
    </source>
</evidence>
<dbReference type="GO" id="GO:0006310">
    <property type="term" value="P:DNA recombination"/>
    <property type="evidence" value="ECO:0007669"/>
    <property type="project" value="UniProtKB-KW"/>
</dbReference>
<dbReference type="CDD" id="cd01647">
    <property type="entry name" value="RT_LTR"/>
    <property type="match status" value="1"/>
</dbReference>
<dbReference type="Gene3D" id="1.10.340.70">
    <property type="match status" value="1"/>
</dbReference>
<keyword evidence="15" id="KW-0511">Multifunctional enzyme</keyword>
<dbReference type="PANTHER" id="PTHR37984">
    <property type="entry name" value="PROTEIN CBG26694"/>
    <property type="match status" value="1"/>
</dbReference>
<evidence type="ECO:0000256" key="10">
    <source>
        <dbReference type="ARBA" id="ARBA00022908"/>
    </source>
</evidence>
<dbReference type="PANTHER" id="PTHR37984:SF5">
    <property type="entry name" value="PROTEIN NYNRIN-LIKE"/>
    <property type="match status" value="1"/>
</dbReference>
<keyword evidence="5" id="KW-0479">Metal-binding</keyword>
<keyword evidence="10" id="KW-0229">DNA integration</keyword>
<evidence type="ECO:0000313" key="20">
    <source>
        <dbReference type="EMBL" id="GEU57051.1"/>
    </source>
</evidence>
<dbReference type="Pfam" id="PF17921">
    <property type="entry name" value="Integrase_H2C2"/>
    <property type="match status" value="1"/>
</dbReference>
<dbReference type="Gene3D" id="3.30.70.270">
    <property type="match status" value="1"/>
</dbReference>
<evidence type="ECO:0000256" key="14">
    <source>
        <dbReference type="ARBA" id="ARBA00023172"/>
    </source>
</evidence>
<keyword evidence="7" id="KW-0255">Endonuclease</keyword>
<sequence length="708" mass="80864">MDHREGDDDDFKRCVNGVAQGKAYALGGRDASPDSNVITGTFLLNNCYAKILFDTGTDSIFVSTTFSALIDITPTTLENNYDVELADGKIIRVNIIIRGCTLNFMNHPFNIDLMPVPLGSFNVIIGMDLLTKYHGVVICDEKIVRVPFRREMLIFQGNGDNQREESRLNIISCTKAQEYLSKGCDVFLAHITTKEAKDKLEGKRLEDVPIVRDFPKVFPEDLLGIPPARQVEFQIDLVSGAALVAHAPYRLAPFEMKELAEQLQELSDKGFIRPSSSPWGAPVLFVKKKDGSFRMCIDYPELNKLMVKNRYLLPRIDDLFDQLQGSSVYFKIHLRSGYHQLRVCKEDIPKTAFRTRHGHYEFQVMPFGLAGYYRRFIKGFSKIAKSMTKLTQKNVKFDWGEKEEAAFQLIKQNLCSAPILALPKGSENFIVYCDALHKDLGVVLMQNEKMWRHYLYGTKCTAFTDHKNLQWKANVVADALSKKERSRPLRVRVLVMTMGLNLPKEILEAQTEALKPENPSAEDVGGMLRKDLPKEKLEPRTDGTLCLNNRSWVPCFGDLRTLIMHESHKLKYSIHPGSDKIYQDLKQLYWWPNMKANIATYISKCLTCSKVKAEHQKPFVGDRVMLKVSPWKGVVRFGKQGKLNPRYIGPFKVLSKVRDVAYRLELPQQLSRVHNTFHVSNLKNCLSDESLMIPLDELCIDDKLYFVE</sequence>
<evidence type="ECO:0000259" key="17">
    <source>
        <dbReference type="Pfam" id="PF17919"/>
    </source>
</evidence>
<protein>
    <submittedName>
        <fullName evidence="20">Putative reverse transcriptase domain-containing protein</fullName>
    </submittedName>
</protein>
<keyword evidence="8" id="KW-0378">Hydrolase</keyword>
<dbReference type="InterPro" id="IPR041577">
    <property type="entry name" value="RT_RNaseH_2"/>
</dbReference>
<organism evidence="20">
    <name type="scientific">Tanacetum cinerariifolium</name>
    <name type="common">Dalmatian daisy</name>
    <name type="synonym">Chrysanthemum cinerariifolium</name>
    <dbReference type="NCBI Taxonomy" id="118510"/>
    <lineage>
        <taxon>Eukaryota</taxon>
        <taxon>Viridiplantae</taxon>
        <taxon>Streptophyta</taxon>
        <taxon>Embryophyta</taxon>
        <taxon>Tracheophyta</taxon>
        <taxon>Spermatophyta</taxon>
        <taxon>Magnoliopsida</taxon>
        <taxon>eudicotyledons</taxon>
        <taxon>Gunneridae</taxon>
        <taxon>Pentapetalae</taxon>
        <taxon>asterids</taxon>
        <taxon>campanulids</taxon>
        <taxon>Asterales</taxon>
        <taxon>Asteraceae</taxon>
        <taxon>Asteroideae</taxon>
        <taxon>Anthemideae</taxon>
        <taxon>Anthemidinae</taxon>
        <taxon>Tanacetum</taxon>
    </lineage>
</organism>
<dbReference type="GO" id="GO:0006508">
    <property type="term" value="P:proteolysis"/>
    <property type="evidence" value="ECO:0007669"/>
    <property type="project" value="UniProtKB-KW"/>
</dbReference>
<proteinExistence type="predicted"/>
<feature type="domain" description="Reverse transcriptase/retrotransposon-derived protein RNase H-like" evidence="17">
    <location>
        <begin position="399"/>
        <end position="454"/>
    </location>
</feature>
<dbReference type="Pfam" id="PF08284">
    <property type="entry name" value="RVP_2"/>
    <property type="match status" value="1"/>
</dbReference>
<dbReference type="SUPFAM" id="SSF56672">
    <property type="entry name" value="DNA/RNA polymerases"/>
    <property type="match status" value="1"/>
</dbReference>
<evidence type="ECO:0000256" key="8">
    <source>
        <dbReference type="ARBA" id="ARBA00022801"/>
    </source>
</evidence>
<feature type="domain" description="Tf2-1-like SH3-like" evidence="19">
    <location>
        <begin position="621"/>
        <end position="685"/>
    </location>
</feature>
<evidence type="ECO:0000256" key="15">
    <source>
        <dbReference type="ARBA" id="ARBA00023268"/>
    </source>
</evidence>
<evidence type="ECO:0000259" key="16">
    <source>
        <dbReference type="Pfam" id="PF00078"/>
    </source>
</evidence>
<keyword evidence="6" id="KW-0064">Aspartyl protease</keyword>
<keyword evidence="1" id="KW-0645">Protease</keyword>
<dbReference type="InterPro" id="IPR043502">
    <property type="entry name" value="DNA/RNA_pol_sf"/>
</dbReference>
<reference evidence="20" key="1">
    <citation type="journal article" date="2019" name="Sci. Rep.">
        <title>Draft genome of Tanacetum cinerariifolium, the natural source of mosquito coil.</title>
        <authorList>
            <person name="Yamashiro T."/>
            <person name="Shiraishi A."/>
            <person name="Satake H."/>
            <person name="Nakayama K."/>
        </authorList>
    </citation>
    <scope>NUCLEOTIDE SEQUENCE</scope>
</reference>
<evidence type="ECO:0000256" key="13">
    <source>
        <dbReference type="ARBA" id="ARBA00023125"/>
    </source>
</evidence>
<evidence type="ECO:0000256" key="11">
    <source>
        <dbReference type="ARBA" id="ARBA00022918"/>
    </source>
</evidence>
<dbReference type="GO" id="GO:0003964">
    <property type="term" value="F:RNA-directed DNA polymerase activity"/>
    <property type="evidence" value="ECO:0007669"/>
    <property type="project" value="UniProtKB-KW"/>
</dbReference>
<dbReference type="GO" id="GO:0046872">
    <property type="term" value="F:metal ion binding"/>
    <property type="evidence" value="ECO:0007669"/>
    <property type="project" value="UniProtKB-KW"/>
</dbReference>
<dbReference type="Pfam" id="PF00078">
    <property type="entry name" value="RVT_1"/>
    <property type="match status" value="1"/>
</dbReference>
<keyword evidence="12" id="KW-0239">DNA-directed DNA polymerase</keyword>
<dbReference type="SUPFAM" id="SSF50630">
    <property type="entry name" value="Acid proteases"/>
    <property type="match status" value="1"/>
</dbReference>
<evidence type="ECO:0000256" key="4">
    <source>
        <dbReference type="ARBA" id="ARBA00022722"/>
    </source>
</evidence>
<evidence type="ECO:0000256" key="7">
    <source>
        <dbReference type="ARBA" id="ARBA00022759"/>
    </source>
</evidence>
<accession>A0A6L2L5D4</accession>
<keyword evidence="3" id="KW-0548">Nucleotidyltransferase</keyword>
<evidence type="ECO:0000256" key="5">
    <source>
        <dbReference type="ARBA" id="ARBA00022723"/>
    </source>
</evidence>
<dbReference type="Gene3D" id="2.40.70.10">
    <property type="entry name" value="Acid Proteases"/>
    <property type="match status" value="1"/>
</dbReference>
<keyword evidence="2" id="KW-0808">Transferase</keyword>